<dbReference type="InterPro" id="IPR025591">
    <property type="entry name" value="RloB"/>
</dbReference>
<accession>A0A4Q5LNN7</accession>
<organism evidence="1 2">
    <name type="scientific">Mucilaginibacter terrigena</name>
    <dbReference type="NCBI Taxonomy" id="2492395"/>
    <lineage>
        <taxon>Bacteria</taxon>
        <taxon>Pseudomonadati</taxon>
        <taxon>Bacteroidota</taxon>
        <taxon>Sphingobacteriia</taxon>
        <taxon>Sphingobacteriales</taxon>
        <taxon>Sphingobacteriaceae</taxon>
        <taxon>Mucilaginibacter</taxon>
    </lineage>
</organism>
<name>A0A4Q5LNN7_9SPHI</name>
<evidence type="ECO:0000313" key="2">
    <source>
        <dbReference type="Proteomes" id="UP000293331"/>
    </source>
</evidence>
<keyword evidence="2" id="KW-1185">Reference proteome</keyword>
<reference evidence="1 2" key="1">
    <citation type="submission" date="2019-02" db="EMBL/GenBank/DDBJ databases">
        <title>Bacterial novel species Mucilaginibacter sp. 17JY9-4 isolated from soil.</title>
        <authorList>
            <person name="Jung H.-Y."/>
        </authorList>
    </citation>
    <scope>NUCLEOTIDE SEQUENCE [LARGE SCALE GENOMIC DNA]</scope>
    <source>
        <strain evidence="1 2">17JY9-4</strain>
    </source>
</reference>
<evidence type="ECO:0000313" key="1">
    <source>
        <dbReference type="EMBL" id="RYU90966.1"/>
    </source>
</evidence>
<sequence length="201" mass="23390">MSRNIISRNAKETVAIVGDGQTERIYFADVRDTDRPANLSIFPDYPRKLGSYEGVLERAINLKAGYDRVFALIDMDKIIQDHTVASYQQDKANAEASGVIVLENNPCFEIWLLLHFVYTGRLFNNCNEVVAELSRNNRIPNYAKSQRFLAGAKLYRRYKDQLQENAIPNGRRLEVNRAAQDMLYPRAETFRFFEWYFQQHP</sequence>
<proteinExistence type="predicted"/>
<gene>
    <name evidence="1" type="ORF">EWM62_10060</name>
</gene>
<dbReference type="RefSeq" id="WP_129876514.1">
    <property type="nucleotide sequence ID" value="NZ_SEWG01000003.1"/>
</dbReference>
<dbReference type="OrthoDB" id="9796523at2"/>
<dbReference type="Pfam" id="PF13707">
    <property type="entry name" value="RloB"/>
    <property type="match status" value="1"/>
</dbReference>
<dbReference type="AlphaFoldDB" id="A0A4Q5LNN7"/>
<comment type="caution">
    <text evidence="1">The sequence shown here is derived from an EMBL/GenBank/DDBJ whole genome shotgun (WGS) entry which is preliminary data.</text>
</comment>
<dbReference type="Proteomes" id="UP000293331">
    <property type="component" value="Unassembled WGS sequence"/>
</dbReference>
<dbReference type="EMBL" id="SEWG01000003">
    <property type="protein sequence ID" value="RYU90966.1"/>
    <property type="molecule type" value="Genomic_DNA"/>
</dbReference>
<protein>
    <submittedName>
        <fullName evidence="1">RloB domain-containing protein</fullName>
    </submittedName>
</protein>